<protein>
    <submittedName>
        <fullName evidence="3">Uncharacterized protein</fullName>
    </submittedName>
</protein>
<dbReference type="Proteomes" id="UP000248161">
    <property type="component" value="Unassembled WGS sequence"/>
</dbReference>
<dbReference type="AlphaFoldDB" id="A0A2V3HSN2"/>
<sequence length="113" mass="12111">MDPVGLAETVSVSLCSLAVLLWMSIGTFSRTEAAELLAQRVIAALCIISAILLFALHHMGGELWGSRNVARPLAVVAVIVALAGMLNIKGKDIRGETNPHNIAKIRQEKKPKD</sequence>
<feature type="region of interest" description="Disordered" evidence="1">
    <location>
        <begin position="93"/>
        <end position="113"/>
    </location>
</feature>
<evidence type="ECO:0000256" key="2">
    <source>
        <dbReference type="SAM" id="Phobius"/>
    </source>
</evidence>
<feature type="transmembrane region" description="Helical" evidence="2">
    <location>
        <begin position="69"/>
        <end position="88"/>
    </location>
</feature>
<dbReference type="EMBL" id="PSPG01000003">
    <property type="protein sequence ID" value="PXF22123.1"/>
    <property type="molecule type" value="Genomic_DNA"/>
</dbReference>
<evidence type="ECO:0000313" key="3">
    <source>
        <dbReference type="EMBL" id="PXF22123.1"/>
    </source>
</evidence>
<proteinExistence type="predicted"/>
<accession>A0A2V3HSN2</accession>
<comment type="caution">
    <text evidence="3">The sequence shown here is derived from an EMBL/GenBank/DDBJ whole genome shotgun (WGS) entry which is preliminary data.</text>
</comment>
<organism evidence="3 4">
    <name type="scientific">Candidatus Thalassarchaeum betae</name>
    <dbReference type="NCBI Taxonomy" id="2599289"/>
    <lineage>
        <taxon>Archaea</taxon>
        <taxon>Methanobacteriati</taxon>
        <taxon>Thermoplasmatota</taxon>
        <taxon>Candidatus Poseidoniia</taxon>
        <taxon>Candidatus Poseidoniales</taxon>
        <taxon>Candidatus Thalassarchaeaceae</taxon>
        <taxon>Candidatus Thalassarchaeum</taxon>
    </lineage>
</organism>
<evidence type="ECO:0000313" key="4">
    <source>
        <dbReference type="Proteomes" id="UP000248161"/>
    </source>
</evidence>
<evidence type="ECO:0000256" key="1">
    <source>
        <dbReference type="SAM" id="MobiDB-lite"/>
    </source>
</evidence>
<keyword evidence="2" id="KW-1133">Transmembrane helix</keyword>
<feature type="transmembrane region" description="Helical" evidence="2">
    <location>
        <begin position="6"/>
        <end position="25"/>
    </location>
</feature>
<name>A0A2V3HSN2_9ARCH</name>
<keyword evidence="2" id="KW-0472">Membrane</keyword>
<feature type="transmembrane region" description="Helical" evidence="2">
    <location>
        <begin position="37"/>
        <end position="57"/>
    </location>
</feature>
<gene>
    <name evidence="3" type="ORF">CXX69_01660</name>
</gene>
<keyword evidence="2" id="KW-0812">Transmembrane</keyword>
<reference evidence="3 4" key="1">
    <citation type="journal article" date="2015" name="Nat. Commun.">
        <title>Genomic and transcriptomic evidence for scavenging of diverse organic compounds by widespread deep-sea archaea.</title>
        <authorList>
            <person name="Li M."/>
            <person name="Baker B.J."/>
            <person name="Anantharaman K."/>
            <person name="Jain S."/>
            <person name="Breier J.A."/>
            <person name="Dick G.J."/>
        </authorList>
    </citation>
    <scope>NUCLEOTIDE SEQUENCE [LARGE SCALE GENOMIC DNA]</scope>
    <source>
        <strain evidence="3">Cayman_51_deep</strain>
    </source>
</reference>